<dbReference type="InterPro" id="IPR001179">
    <property type="entry name" value="PPIase_FKBP_dom"/>
</dbReference>
<reference evidence="9 10" key="1">
    <citation type="submission" date="2018-01" db="EMBL/GenBank/DDBJ databases">
        <authorList>
            <person name="Gaut B.S."/>
            <person name="Morton B.R."/>
            <person name="Clegg M.T."/>
            <person name="Duvall M.R."/>
        </authorList>
    </citation>
    <scope>NUCLEOTIDE SEQUENCE [LARGE SCALE GENOMIC DNA]</scope>
    <source>
        <strain evidence="9 10">HR-AV</strain>
    </source>
</reference>
<keyword evidence="10" id="KW-1185">Reference proteome</keyword>
<dbReference type="PROSITE" id="PS50059">
    <property type="entry name" value="FKBP_PPIASE"/>
    <property type="match status" value="1"/>
</dbReference>
<evidence type="ECO:0000313" key="9">
    <source>
        <dbReference type="EMBL" id="POY35762.1"/>
    </source>
</evidence>
<evidence type="ECO:0000256" key="2">
    <source>
        <dbReference type="ARBA" id="ARBA00006577"/>
    </source>
</evidence>
<evidence type="ECO:0000259" key="8">
    <source>
        <dbReference type="PROSITE" id="PS50059"/>
    </source>
</evidence>
<dbReference type="EC" id="5.2.1.8" evidence="6"/>
<proteinExistence type="inferred from homology"/>
<dbReference type="PANTHER" id="PTHR43811">
    <property type="entry name" value="FKBP-TYPE PEPTIDYL-PROLYL CIS-TRANS ISOMERASE FKPA"/>
    <property type="match status" value="1"/>
</dbReference>
<dbReference type="EMBL" id="PQVF01000009">
    <property type="protein sequence ID" value="POY35762.1"/>
    <property type="molecule type" value="Genomic_DNA"/>
</dbReference>
<keyword evidence="4 5" id="KW-0413">Isomerase</keyword>
<evidence type="ECO:0000256" key="3">
    <source>
        <dbReference type="ARBA" id="ARBA00023110"/>
    </source>
</evidence>
<comment type="catalytic activity">
    <reaction evidence="1 5 6">
        <text>[protein]-peptidylproline (omega=180) = [protein]-peptidylproline (omega=0)</text>
        <dbReference type="Rhea" id="RHEA:16237"/>
        <dbReference type="Rhea" id="RHEA-COMP:10747"/>
        <dbReference type="Rhea" id="RHEA-COMP:10748"/>
        <dbReference type="ChEBI" id="CHEBI:83833"/>
        <dbReference type="ChEBI" id="CHEBI:83834"/>
        <dbReference type="EC" id="5.2.1.8"/>
    </reaction>
</comment>
<dbReference type="SUPFAM" id="SSF54534">
    <property type="entry name" value="FKBP-like"/>
    <property type="match status" value="1"/>
</dbReference>
<sequence length="167" mass="17974">MKRLILPVLLVAIGFVMSMCGTDPYAAMCNSEYSAVQDSADQKAIREFIARKNMTGVKRTASGLSYYIYNAGEGQKPRATSTITADYRGSLITDETGKAFDSAGYKPQFALSGVIKGWTEGLQLVGEGGKIRLMVPSHLAYGNCGSGSIAPNTPLVFDIELVEIVKY</sequence>
<feature type="chain" id="PRO_5015701745" description="Peptidyl-prolyl cis-trans isomerase" evidence="7">
    <location>
        <begin position="22"/>
        <end position="167"/>
    </location>
</feature>
<dbReference type="Proteomes" id="UP000236893">
    <property type="component" value="Unassembled WGS sequence"/>
</dbReference>
<dbReference type="GO" id="GO:0003755">
    <property type="term" value="F:peptidyl-prolyl cis-trans isomerase activity"/>
    <property type="evidence" value="ECO:0007669"/>
    <property type="project" value="UniProtKB-UniRule"/>
</dbReference>
<dbReference type="AlphaFoldDB" id="A0A2S5A0I8"/>
<dbReference type="InterPro" id="IPR046357">
    <property type="entry name" value="PPIase_dom_sf"/>
</dbReference>
<dbReference type="PANTHER" id="PTHR43811:SF19">
    <property type="entry name" value="39 KDA FK506-BINDING NUCLEAR PROTEIN"/>
    <property type="match status" value="1"/>
</dbReference>
<evidence type="ECO:0000256" key="4">
    <source>
        <dbReference type="ARBA" id="ARBA00023235"/>
    </source>
</evidence>
<evidence type="ECO:0000313" key="10">
    <source>
        <dbReference type="Proteomes" id="UP000236893"/>
    </source>
</evidence>
<keyword evidence="3 5" id="KW-0697">Rotamase</keyword>
<protein>
    <recommendedName>
        <fullName evidence="6">Peptidyl-prolyl cis-trans isomerase</fullName>
        <ecNumber evidence="6">5.2.1.8</ecNumber>
    </recommendedName>
</protein>
<keyword evidence="7" id="KW-0732">Signal</keyword>
<comment type="caution">
    <text evidence="9">The sequence shown here is derived from an EMBL/GenBank/DDBJ whole genome shotgun (WGS) entry which is preliminary data.</text>
</comment>
<dbReference type="OrthoDB" id="669809at2"/>
<feature type="signal peptide" evidence="7">
    <location>
        <begin position="1"/>
        <end position="21"/>
    </location>
</feature>
<evidence type="ECO:0000256" key="1">
    <source>
        <dbReference type="ARBA" id="ARBA00000971"/>
    </source>
</evidence>
<feature type="domain" description="PPIase FKBP-type" evidence="8">
    <location>
        <begin position="80"/>
        <end position="165"/>
    </location>
</feature>
<evidence type="ECO:0000256" key="7">
    <source>
        <dbReference type="SAM" id="SignalP"/>
    </source>
</evidence>
<dbReference type="Pfam" id="PF00254">
    <property type="entry name" value="FKBP_C"/>
    <property type="match status" value="1"/>
</dbReference>
<dbReference type="Gene3D" id="3.10.50.40">
    <property type="match status" value="1"/>
</dbReference>
<comment type="similarity">
    <text evidence="2 6">Belongs to the FKBP-type PPIase family.</text>
</comment>
<name>A0A2S5A0I8_9SPHI</name>
<evidence type="ECO:0000256" key="5">
    <source>
        <dbReference type="PROSITE-ProRule" id="PRU00277"/>
    </source>
</evidence>
<gene>
    <name evidence="9" type="ORF">C3K47_13460</name>
</gene>
<evidence type="ECO:0000256" key="6">
    <source>
        <dbReference type="RuleBase" id="RU003915"/>
    </source>
</evidence>
<accession>A0A2S5A0I8</accession>
<organism evidence="9 10">
    <name type="scientific">Solitalea longa</name>
    <dbReference type="NCBI Taxonomy" id="2079460"/>
    <lineage>
        <taxon>Bacteria</taxon>
        <taxon>Pseudomonadati</taxon>
        <taxon>Bacteroidota</taxon>
        <taxon>Sphingobacteriia</taxon>
        <taxon>Sphingobacteriales</taxon>
        <taxon>Sphingobacteriaceae</taxon>
        <taxon>Solitalea</taxon>
    </lineage>
</organism>
<dbReference type="RefSeq" id="WP_103789675.1">
    <property type="nucleotide sequence ID" value="NZ_PQVF01000009.1"/>
</dbReference>